<feature type="compositionally biased region" description="Basic residues" evidence="1">
    <location>
        <begin position="202"/>
        <end position="218"/>
    </location>
</feature>
<protein>
    <recommendedName>
        <fullName evidence="4">RRM domain-containing protein</fullName>
    </recommendedName>
</protein>
<evidence type="ECO:0000256" key="1">
    <source>
        <dbReference type="SAM" id="MobiDB-lite"/>
    </source>
</evidence>
<evidence type="ECO:0008006" key="4">
    <source>
        <dbReference type="Google" id="ProtNLM"/>
    </source>
</evidence>
<feature type="compositionally biased region" description="Acidic residues" evidence="1">
    <location>
        <begin position="557"/>
        <end position="583"/>
    </location>
</feature>
<feature type="compositionally biased region" description="Basic and acidic residues" evidence="1">
    <location>
        <begin position="608"/>
        <end position="632"/>
    </location>
</feature>
<dbReference type="Proteomes" id="UP000242814">
    <property type="component" value="Unassembled WGS sequence"/>
</dbReference>
<feature type="compositionally biased region" description="Low complexity" evidence="1">
    <location>
        <begin position="343"/>
        <end position="363"/>
    </location>
</feature>
<gene>
    <name evidence="2" type="ORF">ACO22_03304</name>
</gene>
<dbReference type="VEuPathDB" id="FungiDB:PABG_02023"/>
<feature type="region of interest" description="Disordered" evidence="1">
    <location>
        <begin position="490"/>
        <end position="658"/>
    </location>
</feature>
<organism evidence="2 3">
    <name type="scientific">Paracoccidioides brasiliensis</name>
    <dbReference type="NCBI Taxonomy" id="121759"/>
    <lineage>
        <taxon>Eukaryota</taxon>
        <taxon>Fungi</taxon>
        <taxon>Dikarya</taxon>
        <taxon>Ascomycota</taxon>
        <taxon>Pezizomycotina</taxon>
        <taxon>Eurotiomycetes</taxon>
        <taxon>Eurotiomycetidae</taxon>
        <taxon>Onygenales</taxon>
        <taxon>Ajellomycetaceae</taxon>
        <taxon>Paracoccidioides</taxon>
    </lineage>
</organism>
<feature type="compositionally biased region" description="Polar residues" evidence="1">
    <location>
        <begin position="509"/>
        <end position="527"/>
    </location>
</feature>
<name>A0A1D2JG91_PARBR</name>
<feature type="region of interest" description="Disordered" evidence="1">
    <location>
        <begin position="311"/>
        <end position="455"/>
    </location>
</feature>
<feature type="region of interest" description="Disordered" evidence="1">
    <location>
        <begin position="272"/>
        <end position="297"/>
    </location>
</feature>
<proteinExistence type="predicted"/>
<feature type="region of interest" description="Disordered" evidence="1">
    <location>
        <begin position="141"/>
        <end position="260"/>
    </location>
</feature>
<evidence type="ECO:0000313" key="3">
    <source>
        <dbReference type="Proteomes" id="UP000242814"/>
    </source>
</evidence>
<accession>A0A1D2JG91</accession>
<reference evidence="2 3" key="1">
    <citation type="submission" date="2016-06" db="EMBL/GenBank/DDBJ databases">
        <authorList>
            <person name="Kjaerup R.B."/>
            <person name="Dalgaard T.S."/>
            <person name="Juul-Madsen H.R."/>
        </authorList>
    </citation>
    <scope>NUCLEOTIDE SEQUENCE [LARGE SCALE GENOMIC DNA]</scope>
    <source>
        <strain evidence="2 3">Pb300</strain>
    </source>
</reference>
<feature type="compositionally biased region" description="Low complexity" evidence="1">
    <location>
        <begin position="373"/>
        <end position="390"/>
    </location>
</feature>
<comment type="caution">
    <text evidence="2">The sequence shown here is derived from an EMBL/GenBank/DDBJ whole genome shotgun (WGS) entry which is preliminary data.</text>
</comment>
<dbReference type="VEuPathDB" id="FungiDB:PADG_00418"/>
<feature type="compositionally biased region" description="Acidic residues" evidence="1">
    <location>
        <begin position="493"/>
        <end position="504"/>
    </location>
</feature>
<dbReference type="EMBL" id="LZYO01000111">
    <property type="protein sequence ID" value="ODH33556.1"/>
    <property type="molecule type" value="Genomic_DNA"/>
</dbReference>
<sequence>MTSVSPGQLDEIYSQAKRETFLKADSVGWTYISLGPTQQDTFDAVDYDDDKGSNIVYGYEVTMISAGTTRLHISPLTPELLQAILPPSVREAARDVSYHSVQTFPENSYGFVNLPKMEADKIVKKLNGSILKGKRLKIQEARPSKRLLPDDEAPLPGSSSPLSKPVKSLKKRRDSDNVVDGYELPQERRVKRGWTEPAGRDKRSRKSDKKGEKRKPQRSKYTEKSECLFRTPVPPNRTDAMKEKKKSSEKRRKDKKGGEVIVHEFEKSTTIPSFLRTGEKPAEDGLTSEYLDGKGWVDRNGNVKEKFVITENAVTNLPLKKSEQIWKNKNSTNLSVEKVAPQESSPTEVDSDETSSSGSSIETSSDEEDDDASSSGTSSRGEDSMSSSSSSDEEEENHDDYEKDEQVKSPSLTPKATAKPSIVVTPSPSKPAVPKTITGEVKSPLQNSNLKQLPESATEVHPLEALFKSPANHRQSNNLKPPLEINTQFSFFGDDDSNIEEGDSDTAVAGNQPSHSFLNTGEPQTPFTKLDLMSRGVRSAAPTPDTVAPNKSRFWSDNEEEDDGNEDNRDDDDDTGDGMDIDDYSNRDGDDVVGTPPKPPATAGADDNAAKEGKEESEFSKWFWENRGENNRAWKRRRREAAKGKRQRENRQKGFTGK</sequence>
<feature type="compositionally biased region" description="Basic residues" evidence="1">
    <location>
        <begin position="243"/>
        <end position="255"/>
    </location>
</feature>
<feature type="compositionally biased region" description="Basic and acidic residues" evidence="1">
    <location>
        <begin position="641"/>
        <end position="652"/>
    </location>
</feature>
<dbReference type="AlphaFoldDB" id="A0A1D2JG91"/>
<evidence type="ECO:0000313" key="2">
    <source>
        <dbReference type="EMBL" id="ODH33556.1"/>
    </source>
</evidence>
<feature type="compositionally biased region" description="Low complexity" evidence="1">
    <location>
        <begin position="154"/>
        <end position="166"/>
    </location>
</feature>